<dbReference type="AlphaFoldDB" id="A0A8S8ZPD7"/>
<reference evidence="2 3" key="1">
    <citation type="submission" date="2017-07" db="EMBL/GenBank/DDBJ databases">
        <title>Genome sequence of the Sordaria macrospora wild type strain R19027.</title>
        <authorList>
            <person name="Nowrousian M."/>
            <person name="Teichert I."/>
            <person name="Kueck U."/>
        </authorList>
    </citation>
    <scope>NUCLEOTIDE SEQUENCE [LARGE SCALE GENOMIC DNA]</scope>
    <source>
        <strain evidence="2 3">R19027</strain>
        <tissue evidence="2">Mycelium</tissue>
    </source>
</reference>
<evidence type="ECO:0000256" key="1">
    <source>
        <dbReference type="ARBA" id="ARBA00023157"/>
    </source>
</evidence>
<dbReference type="VEuPathDB" id="FungiDB:SMAC_04524"/>
<accession>A0A8S8ZPD7</accession>
<organism evidence="2 3">
    <name type="scientific">Sordaria macrospora</name>
    <dbReference type="NCBI Taxonomy" id="5147"/>
    <lineage>
        <taxon>Eukaryota</taxon>
        <taxon>Fungi</taxon>
        <taxon>Dikarya</taxon>
        <taxon>Ascomycota</taxon>
        <taxon>Pezizomycotina</taxon>
        <taxon>Sordariomycetes</taxon>
        <taxon>Sordariomycetidae</taxon>
        <taxon>Sordariales</taxon>
        <taxon>Sordariaceae</taxon>
        <taxon>Sordaria</taxon>
    </lineage>
</organism>
<comment type="caution">
    <text evidence="2">The sequence shown here is derived from an EMBL/GenBank/DDBJ whole genome shotgun (WGS) entry which is preliminary data.</text>
</comment>
<dbReference type="Proteomes" id="UP000433876">
    <property type="component" value="Unassembled WGS sequence"/>
</dbReference>
<name>A0A8S8ZPD7_SORMA</name>
<protein>
    <submittedName>
        <fullName evidence="2">Uncharacterized protein</fullName>
    </submittedName>
</protein>
<gene>
    <name evidence="2" type="ORF">SMACR_04524</name>
</gene>
<dbReference type="InterPro" id="IPR013806">
    <property type="entry name" value="Kringle-like"/>
</dbReference>
<evidence type="ECO:0000313" key="3">
    <source>
        <dbReference type="Proteomes" id="UP000433876"/>
    </source>
</evidence>
<proteinExistence type="predicted"/>
<evidence type="ECO:0000313" key="2">
    <source>
        <dbReference type="EMBL" id="KAA8630756.1"/>
    </source>
</evidence>
<dbReference type="EMBL" id="NMPR01000095">
    <property type="protein sequence ID" value="KAA8630756.1"/>
    <property type="molecule type" value="Genomic_DNA"/>
</dbReference>
<dbReference type="SUPFAM" id="SSF57440">
    <property type="entry name" value="Kringle-like"/>
    <property type="match status" value="1"/>
</dbReference>
<keyword evidence="1" id="KW-1015">Disulfide bond</keyword>
<sequence>MANITELSPIWRTLPYDLIQEILEHSTDHVIASCNHTDDLSYSGYFDPEFTGQVCQHWQAFGQDSLFRSQRLRFERHF</sequence>